<feature type="chain" id="PRO_5003610264" evidence="2">
    <location>
        <begin position="24"/>
        <end position="610"/>
    </location>
</feature>
<protein>
    <submittedName>
        <fullName evidence="4">Transglutaminase domain-containing protein</fullName>
    </submittedName>
</protein>
<feature type="domain" description="Transglutaminase-like" evidence="3">
    <location>
        <begin position="343"/>
        <end position="409"/>
    </location>
</feature>
<sequence length="610" mass="66473">MRLRKLIAAFVAFGLLSGGIASAQKSAVKAKTAKSAKASAVTKKVASRVRDYNVGDIGPGGGFIFLENKNYKSDGWRYLEAYWSDELFNVKYEDGAKLVSKLRAGNKSDWFVPGESDLNELISALGYPKGMLPPGRYYVSGGKKTVGMSFDVKTKKRTLGKLPARFDASNAKLSKNSKLAALEGKRSASLLGNVVAVRKVTVSEITSSRSVADLVRIRGISRSSSAGRTQQDQEIEQEAQQAQAPQSQSVSSATAFTVSSQAPSRTDYSALDEYVRTLPIPASDSIETVARKVCQTAKNDKEKARAIFAWIGYNIAYDNDTYYSTTLSSSEKREIGIYDPDKTFQRRMGVCEGYSKLFIKMGEAVGLHSEYCSGYGKVGGHTVADPKLGSHGWNEVTVGNSKMLIDVTWGAAESQDGTGVPELQDCWFDCDPGTFVFTHFPAPSVNQTRTPQPEKQHLSKPISEAMFRALPGMKMNYILAGFVGQDIINFTKSHPQAWRVKSYDNVITMAGKAGVRVNKIELSDQIVVGDTCRFNFKIPSGKSVMAYLNGSPLGELKNNTDFDISCTEAGSLVFYFNQGDGRLWALFVYDVVNSRSAPQASAVSSAFASY</sequence>
<dbReference type="Pfam" id="PF01841">
    <property type="entry name" value="Transglut_core"/>
    <property type="match status" value="1"/>
</dbReference>
<gene>
    <name evidence="4" type="ORF">TresaDRAFT_0710</name>
</gene>
<name>H7ENF7_9SPIR</name>
<evidence type="ECO:0000313" key="5">
    <source>
        <dbReference type="Proteomes" id="UP000003571"/>
    </source>
</evidence>
<evidence type="ECO:0000256" key="2">
    <source>
        <dbReference type="SAM" id="SignalP"/>
    </source>
</evidence>
<feature type="signal peptide" evidence="2">
    <location>
        <begin position="1"/>
        <end position="23"/>
    </location>
</feature>
<dbReference type="EMBL" id="AGRW01000053">
    <property type="protein sequence ID" value="EIC00885.1"/>
    <property type="molecule type" value="Genomic_DNA"/>
</dbReference>
<dbReference type="PANTHER" id="PTHR46333:SF2">
    <property type="entry name" value="CYTOKINESIS PROTEIN 3"/>
    <property type="match status" value="1"/>
</dbReference>
<dbReference type="PATRIC" id="fig|907348.3.peg.2476"/>
<dbReference type="PANTHER" id="PTHR46333">
    <property type="entry name" value="CYTOKINESIS PROTEIN 3"/>
    <property type="match status" value="1"/>
</dbReference>
<organism evidence="4 5">
    <name type="scientific">Treponema saccharophilum DSM 2985</name>
    <dbReference type="NCBI Taxonomy" id="907348"/>
    <lineage>
        <taxon>Bacteria</taxon>
        <taxon>Pseudomonadati</taxon>
        <taxon>Spirochaetota</taxon>
        <taxon>Spirochaetia</taxon>
        <taxon>Spirochaetales</taxon>
        <taxon>Treponemataceae</taxon>
        <taxon>Treponema</taxon>
    </lineage>
</organism>
<keyword evidence="2" id="KW-0732">Signal</keyword>
<proteinExistence type="predicted"/>
<dbReference type="RefSeq" id="WP_002706042.1">
    <property type="nucleotide sequence ID" value="NZ_AGRW01000053.1"/>
</dbReference>
<dbReference type="SMART" id="SM00460">
    <property type="entry name" value="TGc"/>
    <property type="match status" value="1"/>
</dbReference>
<dbReference type="eggNOG" id="COG5279">
    <property type="taxonomic scope" value="Bacteria"/>
</dbReference>
<dbReference type="Gene3D" id="3.10.620.30">
    <property type="match status" value="1"/>
</dbReference>
<evidence type="ECO:0000313" key="4">
    <source>
        <dbReference type="EMBL" id="EIC00885.1"/>
    </source>
</evidence>
<dbReference type="OrthoDB" id="9812707at2"/>
<dbReference type="InterPro" id="IPR052557">
    <property type="entry name" value="CAP/Cytokinesis_protein"/>
</dbReference>
<accession>H7ENF7</accession>
<dbReference type="GO" id="GO:0005737">
    <property type="term" value="C:cytoplasm"/>
    <property type="evidence" value="ECO:0007669"/>
    <property type="project" value="TreeGrafter"/>
</dbReference>
<dbReference type="AlphaFoldDB" id="H7ENF7"/>
<dbReference type="STRING" id="907348.TresaDRAFT_0710"/>
<reference evidence="4 5" key="1">
    <citation type="submission" date="2011-09" db="EMBL/GenBank/DDBJ databases">
        <title>The draft genome of Treponema saccharophilum DSM 2985.</title>
        <authorList>
            <consortium name="US DOE Joint Genome Institute (JGI-PGF)"/>
            <person name="Lucas S."/>
            <person name="Copeland A."/>
            <person name="Lapidus A."/>
            <person name="Glavina del Rio T."/>
            <person name="Dalin E."/>
            <person name="Tice H."/>
            <person name="Bruce D."/>
            <person name="Goodwin L."/>
            <person name="Pitluck S."/>
            <person name="Peters L."/>
            <person name="Kyrpides N."/>
            <person name="Mavromatis K."/>
            <person name="Ivanova N."/>
            <person name="Markowitz V."/>
            <person name="Cheng J.-F."/>
            <person name="Hugenholtz P."/>
            <person name="Woyke T."/>
            <person name="Wu D."/>
            <person name="Gronow S."/>
            <person name="Wellnitz S."/>
            <person name="Brambilla E."/>
            <person name="Klenk H.-P."/>
            <person name="Eisen J.A."/>
        </authorList>
    </citation>
    <scope>NUCLEOTIDE SEQUENCE [LARGE SCALE GENOMIC DNA]</scope>
    <source>
        <strain evidence="4 5">DSM 2985</strain>
    </source>
</reference>
<dbReference type="Proteomes" id="UP000003571">
    <property type="component" value="Unassembled WGS sequence"/>
</dbReference>
<feature type="region of interest" description="Disordered" evidence="1">
    <location>
        <begin position="222"/>
        <end position="258"/>
    </location>
</feature>
<dbReference type="SUPFAM" id="SSF54001">
    <property type="entry name" value="Cysteine proteinases"/>
    <property type="match status" value="1"/>
</dbReference>
<dbReference type="InterPro" id="IPR038765">
    <property type="entry name" value="Papain-like_cys_pep_sf"/>
</dbReference>
<dbReference type="InterPro" id="IPR002931">
    <property type="entry name" value="Transglutaminase-like"/>
</dbReference>
<keyword evidence="5" id="KW-1185">Reference proteome</keyword>
<evidence type="ECO:0000256" key="1">
    <source>
        <dbReference type="SAM" id="MobiDB-lite"/>
    </source>
</evidence>
<evidence type="ECO:0000259" key="3">
    <source>
        <dbReference type="SMART" id="SM00460"/>
    </source>
</evidence>
<comment type="caution">
    <text evidence="4">The sequence shown here is derived from an EMBL/GenBank/DDBJ whole genome shotgun (WGS) entry which is preliminary data.</text>
</comment>